<keyword evidence="2" id="KW-1185">Reference proteome</keyword>
<gene>
    <name evidence="1" type="ORF">DHW03_01155</name>
</gene>
<dbReference type="Proteomes" id="UP000245379">
    <property type="component" value="Unassembled WGS sequence"/>
</dbReference>
<protein>
    <submittedName>
        <fullName evidence="1">Uncharacterized protein</fullName>
    </submittedName>
</protein>
<dbReference type="AlphaFoldDB" id="A0A317EQT2"/>
<evidence type="ECO:0000313" key="2">
    <source>
        <dbReference type="Proteomes" id="UP000245379"/>
    </source>
</evidence>
<proteinExistence type="predicted"/>
<dbReference type="RefSeq" id="WP_109923929.1">
    <property type="nucleotide sequence ID" value="NZ_QGNZ01000001.1"/>
</dbReference>
<name>A0A317EQT2_9SPHI</name>
<accession>A0A317EQT2</accession>
<comment type="caution">
    <text evidence="1">The sequence shown here is derived from an EMBL/GenBank/DDBJ whole genome shotgun (WGS) entry which is preliminary data.</text>
</comment>
<dbReference type="EMBL" id="QGNZ01000001">
    <property type="protein sequence ID" value="PWS28497.1"/>
    <property type="molecule type" value="Genomic_DNA"/>
</dbReference>
<organism evidence="1 2">
    <name type="scientific">Pedobacter yonginense</name>
    <dbReference type="NCBI Taxonomy" id="651869"/>
    <lineage>
        <taxon>Bacteria</taxon>
        <taxon>Pseudomonadati</taxon>
        <taxon>Bacteroidota</taxon>
        <taxon>Sphingobacteriia</taxon>
        <taxon>Sphingobacteriales</taxon>
        <taxon>Sphingobacteriaceae</taxon>
        <taxon>Pedobacter</taxon>
    </lineage>
</organism>
<dbReference type="OrthoDB" id="983161at2"/>
<reference evidence="1 2" key="1">
    <citation type="submission" date="2018-05" db="EMBL/GenBank/DDBJ databases">
        <title>Pedobacter paludis sp. nov., isolated from wetland soil.</title>
        <authorList>
            <person name="Zhang Y."/>
            <person name="Wang G."/>
        </authorList>
    </citation>
    <scope>NUCLEOTIDE SEQUENCE [LARGE SCALE GENOMIC DNA]</scope>
    <source>
        <strain evidence="1 2">KCTC22721</strain>
    </source>
</reference>
<evidence type="ECO:0000313" key="1">
    <source>
        <dbReference type="EMBL" id="PWS28497.1"/>
    </source>
</evidence>
<sequence>MTIQNVQKAIDKLEAIDPNDEFAYEKAFMAYKIIQQLPILIYDIHDNIEVFRARTHFEDVFYTSKNDISLAPHEAIKSFARCNRPYQSKFYCAENRPTSYLELVDYWSKEKEIDENLYVTIGRWIVKRPFTTLIITSPDAENRASKFDLQHGPVLDDFINQYDGEFKEANILFYRFLFERFRKSGKEDPLTYLITSAYCNIALFELPMNVDAIYYPSVPFDGQGVNFAFNNRFINDNNIELISALRDEFKVYRVENDKKDFRQINEFESRKVENGIITW</sequence>